<dbReference type="RefSeq" id="WP_310092863.1">
    <property type="nucleotide sequence ID" value="NZ_JAVDUU010000001.1"/>
</dbReference>
<accession>A0ABU1T8U9</accession>
<evidence type="ECO:0000313" key="1">
    <source>
        <dbReference type="EMBL" id="MDR6941281.1"/>
    </source>
</evidence>
<keyword evidence="2" id="KW-1185">Reference proteome</keyword>
<reference evidence="1 2" key="1">
    <citation type="submission" date="2023-07" db="EMBL/GenBank/DDBJ databases">
        <title>Sorghum-associated microbial communities from plants grown in Nebraska, USA.</title>
        <authorList>
            <person name="Schachtman D."/>
        </authorList>
    </citation>
    <scope>NUCLEOTIDE SEQUENCE [LARGE SCALE GENOMIC DNA]</scope>
    <source>
        <strain evidence="1 2">3262</strain>
    </source>
</reference>
<dbReference type="EMBL" id="JAVDUU010000001">
    <property type="protein sequence ID" value="MDR6941281.1"/>
    <property type="molecule type" value="Genomic_DNA"/>
</dbReference>
<organism evidence="1 2">
    <name type="scientific">Mucilaginibacter pocheonensis</name>
    <dbReference type="NCBI Taxonomy" id="398050"/>
    <lineage>
        <taxon>Bacteria</taxon>
        <taxon>Pseudomonadati</taxon>
        <taxon>Bacteroidota</taxon>
        <taxon>Sphingobacteriia</taxon>
        <taxon>Sphingobacteriales</taxon>
        <taxon>Sphingobacteriaceae</taxon>
        <taxon>Mucilaginibacter</taxon>
    </lineage>
</organism>
<name>A0ABU1T8U9_9SPHI</name>
<gene>
    <name evidence="1" type="ORF">J2W55_001109</name>
</gene>
<comment type="caution">
    <text evidence="1">The sequence shown here is derived from an EMBL/GenBank/DDBJ whole genome shotgun (WGS) entry which is preliminary data.</text>
</comment>
<evidence type="ECO:0000313" key="2">
    <source>
        <dbReference type="Proteomes" id="UP001247620"/>
    </source>
</evidence>
<proteinExistence type="predicted"/>
<sequence length="53" mass="5910">METSAYTSYNTIDGVVFPATEIQTNGVQKSNISYTSYTINPDFTDNDWDIPAL</sequence>
<protein>
    <submittedName>
        <fullName evidence="1">Uncharacterized protein</fullName>
    </submittedName>
</protein>
<dbReference type="Proteomes" id="UP001247620">
    <property type="component" value="Unassembled WGS sequence"/>
</dbReference>